<dbReference type="SUPFAM" id="SSF53335">
    <property type="entry name" value="S-adenosyl-L-methionine-dependent methyltransferases"/>
    <property type="match status" value="1"/>
</dbReference>
<dbReference type="Pfam" id="PF08241">
    <property type="entry name" value="Methyltransf_11"/>
    <property type="match status" value="1"/>
</dbReference>
<sequence>MEQDIVLTGYDAVYSATPNSPTLRRLWHEHAEGDDYPEQFGHVSFVTLPELRQIAAELHLNPGDTLVDLGCGRGGPALWVARETGARLIGVDFSPVAVEQASARAVELDLAGQAQFVVGSFADTGLETDSADGAMSEDAIQYAPDKRAAMVEAARILRPGGRLVFTAFEVDADRAANLPGFGADPIDDYRPLLKEAGFSIGLYAEIPGWPEPVTTTYSALLDASEALKREMGEAATKALFLELSMTLQQRPYRRRVLVTATRE</sequence>
<dbReference type="GO" id="GO:0008757">
    <property type="term" value="F:S-adenosylmethionine-dependent methyltransferase activity"/>
    <property type="evidence" value="ECO:0007669"/>
    <property type="project" value="InterPro"/>
</dbReference>
<accession>A0A0F8WMM8</accession>
<protein>
    <recommendedName>
        <fullName evidence="2">Methyltransferase type 11 domain-containing protein</fullName>
    </recommendedName>
</protein>
<dbReference type="AlphaFoldDB" id="A0A0F8WMM8"/>
<dbReference type="InterPro" id="IPR050447">
    <property type="entry name" value="Erg6_SMT_methyltransf"/>
</dbReference>
<dbReference type="Gene3D" id="3.40.50.150">
    <property type="entry name" value="Vaccinia Virus protein VP39"/>
    <property type="match status" value="1"/>
</dbReference>
<dbReference type="EMBL" id="LAZR01064235">
    <property type="protein sequence ID" value="KKK57928.1"/>
    <property type="molecule type" value="Genomic_DNA"/>
</dbReference>
<dbReference type="PANTHER" id="PTHR44068:SF11">
    <property type="entry name" value="GERANYL DIPHOSPHATE 2-C-METHYLTRANSFERASE"/>
    <property type="match status" value="1"/>
</dbReference>
<dbReference type="CDD" id="cd02440">
    <property type="entry name" value="AdoMet_MTases"/>
    <property type="match status" value="1"/>
</dbReference>
<proteinExistence type="predicted"/>
<dbReference type="InterPro" id="IPR029063">
    <property type="entry name" value="SAM-dependent_MTases_sf"/>
</dbReference>
<name>A0A0F8WMM8_9ZZZZ</name>
<reference evidence="3" key="1">
    <citation type="journal article" date="2015" name="Nature">
        <title>Complex archaea that bridge the gap between prokaryotes and eukaryotes.</title>
        <authorList>
            <person name="Spang A."/>
            <person name="Saw J.H."/>
            <person name="Jorgensen S.L."/>
            <person name="Zaremba-Niedzwiedzka K."/>
            <person name="Martijn J."/>
            <person name="Lind A.E."/>
            <person name="van Eijk R."/>
            <person name="Schleper C."/>
            <person name="Guy L."/>
            <person name="Ettema T.J."/>
        </authorList>
    </citation>
    <scope>NUCLEOTIDE SEQUENCE</scope>
</reference>
<evidence type="ECO:0000256" key="1">
    <source>
        <dbReference type="ARBA" id="ARBA00022679"/>
    </source>
</evidence>
<keyword evidence="1" id="KW-0808">Transferase</keyword>
<gene>
    <name evidence="3" type="ORF">LCGC14_3049560</name>
</gene>
<dbReference type="InterPro" id="IPR013216">
    <property type="entry name" value="Methyltransf_11"/>
</dbReference>
<organism evidence="3">
    <name type="scientific">marine sediment metagenome</name>
    <dbReference type="NCBI Taxonomy" id="412755"/>
    <lineage>
        <taxon>unclassified sequences</taxon>
        <taxon>metagenomes</taxon>
        <taxon>ecological metagenomes</taxon>
    </lineage>
</organism>
<evidence type="ECO:0000259" key="2">
    <source>
        <dbReference type="Pfam" id="PF08241"/>
    </source>
</evidence>
<feature type="domain" description="Methyltransferase type 11" evidence="2">
    <location>
        <begin position="67"/>
        <end position="165"/>
    </location>
</feature>
<comment type="caution">
    <text evidence="3">The sequence shown here is derived from an EMBL/GenBank/DDBJ whole genome shotgun (WGS) entry which is preliminary data.</text>
</comment>
<evidence type="ECO:0000313" key="3">
    <source>
        <dbReference type="EMBL" id="KKK57928.1"/>
    </source>
</evidence>
<dbReference type="PANTHER" id="PTHR44068">
    <property type="entry name" value="ZGC:194242"/>
    <property type="match status" value="1"/>
</dbReference>